<keyword evidence="2" id="KW-1185">Reference proteome</keyword>
<gene>
    <name evidence="1" type="ORF">T11_3473</name>
</gene>
<protein>
    <submittedName>
        <fullName evidence="1">Uncharacterized protein</fullName>
    </submittedName>
</protein>
<dbReference type="Proteomes" id="UP000055024">
    <property type="component" value="Unassembled WGS sequence"/>
</dbReference>
<evidence type="ECO:0000313" key="1">
    <source>
        <dbReference type="EMBL" id="KRZ12164.1"/>
    </source>
</evidence>
<sequence length="66" mass="8272">MIYTIATEIVRKAILYKHRSRSYMDYIIRQYCSKEIQVRIQQFFNLHSFQLFIFQFVLRQKLYEIT</sequence>
<dbReference type="AlphaFoldDB" id="A0A0V1HPL0"/>
<name>A0A0V1HPL0_9BILA</name>
<accession>A0A0V1HPL0</accession>
<evidence type="ECO:0000313" key="2">
    <source>
        <dbReference type="Proteomes" id="UP000055024"/>
    </source>
</evidence>
<organism evidence="1 2">
    <name type="scientific">Trichinella zimbabwensis</name>
    <dbReference type="NCBI Taxonomy" id="268475"/>
    <lineage>
        <taxon>Eukaryota</taxon>
        <taxon>Metazoa</taxon>
        <taxon>Ecdysozoa</taxon>
        <taxon>Nematoda</taxon>
        <taxon>Enoplea</taxon>
        <taxon>Dorylaimia</taxon>
        <taxon>Trichinellida</taxon>
        <taxon>Trichinellidae</taxon>
        <taxon>Trichinella</taxon>
    </lineage>
</organism>
<reference evidence="1 2" key="1">
    <citation type="submission" date="2015-01" db="EMBL/GenBank/DDBJ databases">
        <title>Evolution of Trichinella species and genotypes.</title>
        <authorList>
            <person name="Korhonen P.K."/>
            <person name="Edoardo P."/>
            <person name="Giuseppe L.R."/>
            <person name="Gasser R.B."/>
        </authorList>
    </citation>
    <scope>NUCLEOTIDE SEQUENCE [LARGE SCALE GENOMIC DNA]</scope>
    <source>
        <strain evidence="1">ISS1029</strain>
    </source>
</reference>
<comment type="caution">
    <text evidence="1">The sequence shown here is derived from an EMBL/GenBank/DDBJ whole genome shotgun (WGS) entry which is preliminary data.</text>
</comment>
<dbReference type="EMBL" id="JYDP01000043">
    <property type="protein sequence ID" value="KRZ12164.1"/>
    <property type="molecule type" value="Genomic_DNA"/>
</dbReference>
<proteinExistence type="predicted"/>